<dbReference type="EMBL" id="CP039353">
    <property type="protein sequence ID" value="QCE08556.1"/>
    <property type="molecule type" value="Genomic_DNA"/>
</dbReference>
<gene>
    <name evidence="4" type="ORF">DEO72_LG9g3585</name>
</gene>
<dbReference type="PANTHER" id="PTHR48034">
    <property type="entry name" value="TRANSFORMER-2 SEX-DETERMINING PROTEIN-RELATED"/>
    <property type="match status" value="1"/>
</dbReference>
<accession>A0A4D6N462</accession>
<dbReference type="InterPro" id="IPR050441">
    <property type="entry name" value="RBM"/>
</dbReference>
<dbReference type="Proteomes" id="UP000501690">
    <property type="component" value="Linkage Group LG9"/>
</dbReference>
<feature type="region of interest" description="Disordered" evidence="2">
    <location>
        <begin position="196"/>
        <end position="228"/>
    </location>
</feature>
<feature type="compositionally biased region" description="Basic residues" evidence="2">
    <location>
        <begin position="196"/>
        <end position="205"/>
    </location>
</feature>
<dbReference type="InterPro" id="IPR000504">
    <property type="entry name" value="RRM_dom"/>
</dbReference>
<evidence type="ECO:0000259" key="3">
    <source>
        <dbReference type="PROSITE" id="PS50102"/>
    </source>
</evidence>
<organism evidence="4 5">
    <name type="scientific">Vigna unguiculata</name>
    <name type="common">Cowpea</name>
    <dbReference type="NCBI Taxonomy" id="3917"/>
    <lineage>
        <taxon>Eukaryota</taxon>
        <taxon>Viridiplantae</taxon>
        <taxon>Streptophyta</taxon>
        <taxon>Embryophyta</taxon>
        <taxon>Tracheophyta</taxon>
        <taxon>Spermatophyta</taxon>
        <taxon>Magnoliopsida</taxon>
        <taxon>eudicotyledons</taxon>
        <taxon>Gunneridae</taxon>
        <taxon>Pentapetalae</taxon>
        <taxon>rosids</taxon>
        <taxon>fabids</taxon>
        <taxon>Fabales</taxon>
        <taxon>Fabaceae</taxon>
        <taxon>Papilionoideae</taxon>
        <taxon>50 kb inversion clade</taxon>
        <taxon>NPAAA clade</taxon>
        <taxon>indigoferoid/millettioid clade</taxon>
        <taxon>Phaseoleae</taxon>
        <taxon>Vigna</taxon>
    </lineage>
</organism>
<dbReference type="SMART" id="SM00360">
    <property type="entry name" value="RRM"/>
    <property type="match status" value="1"/>
</dbReference>
<feature type="region of interest" description="Disordered" evidence="2">
    <location>
        <begin position="241"/>
        <end position="288"/>
    </location>
</feature>
<dbReference type="AlphaFoldDB" id="A0A4D6N462"/>
<feature type="domain" description="RRM" evidence="3">
    <location>
        <begin position="115"/>
        <end position="193"/>
    </location>
</feature>
<dbReference type="Pfam" id="PF00076">
    <property type="entry name" value="RRM_1"/>
    <property type="match status" value="1"/>
</dbReference>
<evidence type="ECO:0000256" key="2">
    <source>
        <dbReference type="SAM" id="MobiDB-lite"/>
    </source>
</evidence>
<proteinExistence type="predicted"/>
<evidence type="ECO:0000313" key="4">
    <source>
        <dbReference type="EMBL" id="QCE08556.1"/>
    </source>
</evidence>
<protein>
    <submittedName>
        <fullName evidence="4">Transformer-2 protein</fullName>
    </submittedName>
</protein>
<keyword evidence="1" id="KW-0694">RNA-binding</keyword>
<keyword evidence="5" id="KW-1185">Reference proteome</keyword>
<dbReference type="Gene3D" id="3.30.70.330">
    <property type="match status" value="1"/>
</dbReference>
<sequence length="288" mass="34215">MVVNYELIFSSLTHKEKVKKFLYNGHAEFTTGLQFWRYRYLTNPFGCFLAFNAALCWKWEVTFRGLIRMLEAEGDDQDQGHGDGAVPGVALQKRTSFLMNLLSSHETGDWRNPGNTLYVTGLPGWATERNLRELFRTQGEVIDCHLIRNYSTNESCGYAFVTMATKADAERCIQYFHHSVHFGRVIVVEVARRKRPRTPRGKYRVRRYEQEQQRRRQTLSHSPTQQWDEDRYSWDRSRSLSPVRKEDRYRYSSDRSRSQTPIQEEDRYQYSSDQRGRSRSPETQRRQR</sequence>
<dbReference type="PROSITE" id="PS50102">
    <property type="entry name" value="RRM"/>
    <property type="match status" value="1"/>
</dbReference>
<feature type="compositionally biased region" description="Basic and acidic residues" evidence="2">
    <location>
        <begin position="241"/>
        <end position="257"/>
    </location>
</feature>
<dbReference type="GO" id="GO:0003723">
    <property type="term" value="F:RNA binding"/>
    <property type="evidence" value="ECO:0007669"/>
    <property type="project" value="UniProtKB-UniRule"/>
</dbReference>
<reference evidence="4 5" key="1">
    <citation type="submission" date="2019-04" db="EMBL/GenBank/DDBJ databases">
        <title>An improved genome assembly and genetic linkage map for asparagus bean, Vigna unguiculata ssp. sesquipedialis.</title>
        <authorList>
            <person name="Xia Q."/>
            <person name="Zhang R."/>
            <person name="Dong Y."/>
        </authorList>
    </citation>
    <scope>NUCLEOTIDE SEQUENCE [LARGE SCALE GENOMIC DNA]</scope>
    <source>
        <tissue evidence="4">Leaf</tissue>
    </source>
</reference>
<dbReference type="CDD" id="cd00590">
    <property type="entry name" value="RRM_SF"/>
    <property type="match status" value="1"/>
</dbReference>
<name>A0A4D6N462_VIGUN</name>
<dbReference type="InterPro" id="IPR012677">
    <property type="entry name" value="Nucleotide-bd_a/b_plait_sf"/>
</dbReference>
<dbReference type="SUPFAM" id="SSF54928">
    <property type="entry name" value="RNA-binding domain, RBD"/>
    <property type="match status" value="1"/>
</dbReference>
<dbReference type="InterPro" id="IPR035979">
    <property type="entry name" value="RBD_domain_sf"/>
</dbReference>
<evidence type="ECO:0000256" key="1">
    <source>
        <dbReference type="PROSITE-ProRule" id="PRU00176"/>
    </source>
</evidence>
<feature type="compositionally biased region" description="Basic and acidic residues" evidence="2">
    <location>
        <begin position="264"/>
        <end position="288"/>
    </location>
</feature>
<evidence type="ECO:0000313" key="5">
    <source>
        <dbReference type="Proteomes" id="UP000501690"/>
    </source>
</evidence>